<organism evidence="8 9">
    <name type="scientific">Sorangium cellulosum</name>
    <name type="common">Polyangium cellulosum</name>
    <dbReference type="NCBI Taxonomy" id="56"/>
    <lineage>
        <taxon>Bacteria</taxon>
        <taxon>Pseudomonadati</taxon>
        <taxon>Myxococcota</taxon>
        <taxon>Polyangia</taxon>
        <taxon>Polyangiales</taxon>
        <taxon>Polyangiaceae</taxon>
        <taxon>Sorangium</taxon>
    </lineage>
</organism>
<feature type="region of interest" description="Disordered" evidence="5">
    <location>
        <begin position="357"/>
        <end position="384"/>
    </location>
</feature>
<feature type="transmembrane region" description="Helical" evidence="6">
    <location>
        <begin position="6"/>
        <end position="33"/>
    </location>
</feature>
<evidence type="ECO:0000313" key="9">
    <source>
        <dbReference type="Proteomes" id="UP000295781"/>
    </source>
</evidence>
<dbReference type="InterPro" id="IPR002035">
    <property type="entry name" value="VWF_A"/>
</dbReference>
<dbReference type="Proteomes" id="UP000295781">
    <property type="component" value="Chromosome"/>
</dbReference>
<evidence type="ECO:0000256" key="3">
    <source>
        <dbReference type="ARBA" id="ARBA00022989"/>
    </source>
</evidence>
<dbReference type="SUPFAM" id="SSF53300">
    <property type="entry name" value="vWA-like"/>
    <property type="match status" value="1"/>
</dbReference>
<dbReference type="Pfam" id="PF13519">
    <property type="entry name" value="VWA_2"/>
    <property type="match status" value="1"/>
</dbReference>
<evidence type="ECO:0000256" key="5">
    <source>
        <dbReference type="SAM" id="MobiDB-lite"/>
    </source>
</evidence>
<dbReference type="Gene3D" id="3.40.50.410">
    <property type="entry name" value="von Willebrand factor, type A domain"/>
    <property type="match status" value="1"/>
</dbReference>
<keyword evidence="1" id="KW-1003">Cell membrane</keyword>
<evidence type="ECO:0000259" key="7">
    <source>
        <dbReference type="PROSITE" id="PS50234"/>
    </source>
</evidence>
<dbReference type="PANTHER" id="PTHR22550:SF5">
    <property type="entry name" value="LEUCINE ZIPPER PROTEIN 4"/>
    <property type="match status" value="1"/>
</dbReference>
<keyword evidence="3 6" id="KW-1133">Transmembrane helix</keyword>
<proteinExistence type="predicted"/>
<feature type="domain" description="VWFA" evidence="7">
    <location>
        <begin position="90"/>
        <end position="296"/>
    </location>
</feature>
<keyword evidence="2 6" id="KW-0812">Transmembrane</keyword>
<dbReference type="InterPro" id="IPR036465">
    <property type="entry name" value="vWFA_dom_sf"/>
</dbReference>
<dbReference type="InterPro" id="IPR050768">
    <property type="entry name" value="UPF0353/GerABKA_families"/>
</dbReference>
<evidence type="ECO:0000313" key="8">
    <source>
        <dbReference type="EMBL" id="AUX25321.1"/>
    </source>
</evidence>
<feature type="transmembrane region" description="Helical" evidence="6">
    <location>
        <begin position="315"/>
        <end position="333"/>
    </location>
</feature>
<sequence>MNFAAPWYLLGTAFAALIGLLLILGGLGVARAIKRFGDEDRVKALATADPAKRRAWKGVLLVLATALAFVAAARPQYGKGTRLVPATNVDVVIALDYSKSMYARDVEPSRIFRAKVEVARLIKDLEGARFGAVAFAGEPMGFPLTADGAAIAQFFRQLDPNDMPIGGTAIARALDQANELLKRDPKSAEHRRIILLVTDGEDLEGYPLSVAQAIGAQGTTIHVVQIGGRTPEPIPDIGPDGSVIGWRTDRQGRPLTTELSLSGEQQLAAIAQATPGGQIIRAEKGTTGIETIAAELRRQMKSELSERVETVYADVYFYPLGLAILLLIAEVFLKDAPRRRFVAVRPEPAPRRAALLGRARPPGDAGLAAAAAPAGEAGGQHAAS</sequence>
<evidence type="ECO:0000256" key="2">
    <source>
        <dbReference type="ARBA" id="ARBA00022692"/>
    </source>
</evidence>
<dbReference type="PANTHER" id="PTHR22550">
    <property type="entry name" value="SPORE GERMINATION PROTEIN"/>
    <property type="match status" value="1"/>
</dbReference>
<dbReference type="SMART" id="SM00327">
    <property type="entry name" value="VWA"/>
    <property type="match status" value="1"/>
</dbReference>
<evidence type="ECO:0000256" key="6">
    <source>
        <dbReference type="SAM" id="Phobius"/>
    </source>
</evidence>
<gene>
    <name evidence="8" type="ORF">SOCEGT47_058650</name>
</gene>
<feature type="transmembrane region" description="Helical" evidence="6">
    <location>
        <begin position="54"/>
        <end position="73"/>
    </location>
</feature>
<dbReference type="PROSITE" id="PS50234">
    <property type="entry name" value="VWFA"/>
    <property type="match status" value="1"/>
</dbReference>
<reference evidence="8 9" key="1">
    <citation type="submission" date="2015-09" db="EMBL/GenBank/DDBJ databases">
        <title>Sorangium comparison.</title>
        <authorList>
            <person name="Zaburannyi N."/>
            <person name="Bunk B."/>
            <person name="Overmann J."/>
            <person name="Mueller R."/>
        </authorList>
    </citation>
    <scope>NUCLEOTIDE SEQUENCE [LARGE SCALE GENOMIC DNA]</scope>
    <source>
        <strain evidence="8 9">So ceGT47</strain>
    </source>
</reference>
<accession>A0A4P2Q7R1</accession>
<name>A0A4P2Q7R1_SORCE</name>
<dbReference type="OrthoDB" id="9807628at2"/>
<dbReference type="EMBL" id="CP012670">
    <property type="protein sequence ID" value="AUX25321.1"/>
    <property type="molecule type" value="Genomic_DNA"/>
</dbReference>
<dbReference type="RefSeq" id="WP_129352161.1">
    <property type="nucleotide sequence ID" value="NZ_CP012670.1"/>
</dbReference>
<evidence type="ECO:0000256" key="1">
    <source>
        <dbReference type="ARBA" id="ARBA00022475"/>
    </source>
</evidence>
<keyword evidence="4 6" id="KW-0472">Membrane</keyword>
<dbReference type="AlphaFoldDB" id="A0A4P2Q7R1"/>
<evidence type="ECO:0000256" key="4">
    <source>
        <dbReference type="ARBA" id="ARBA00023136"/>
    </source>
</evidence>
<protein>
    <recommendedName>
        <fullName evidence="7">VWFA domain-containing protein</fullName>
    </recommendedName>
</protein>